<keyword evidence="1" id="KW-0732">Signal</keyword>
<organism evidence="2 3">
    <name type="scientific">Flavobacterium nitrogenifigens</name>
    <dbReference type="NCBI Taxonomy" id="1617283"/>
    <lineage>
        <taxon>Bacteria</taxon>
        <taxon>Pseudomonadati</taxon>
        <taxon>Bacteroidota</taxon>
        <taxon>Flavobacteriia</taxon>
        <taxon>Flavobacteriales</taxon>
        <taxon>Flavobacteriaceae</taxon>
        <taxon>Flavobacterium</taxon>
    </lineage>
</organism>
<feature type="signal peptide" evidence="1">
    <location>
        <begin position="1"/>
        <end position="22"/>
    </location>
</feature>
<dbReference type="EMBL" id="JACHLD010000008">
    <property type="protein sequence ID" value="MBB4804162.1"/>
    <property type="molecule type" value="Genomic_DNA"/>
</dbReference>
<gene>
    <name evidence="2" type="ORF">HNP37_004248</name>
</gene>
<dbReference type="Proteomes" id="UP000561681">
    <property type="component" value="Unassembled WGS sequence"/>
</dbReference>
<proteinExistence type="predicted"/>
<accession>A0A7W7J1P8</accession>
<evidence type="ECO:0000313" key="2">
    <source>
        <dbReference type="EMBL" id="MBB4804162.1"/>
    </source>
</evidence>
<name>A0A7W7J1P8_9FLAO</name>
<evidence type="ECO:0000313" key="3">
    <source>
        <dbReference type="Proteomes" id="UP000561681"/>
    </source>
</evidence>
<protein>
    <recommendedName>
        <fullName evidence="4">DUF4369 domain-containing protein</fullName>
    </recommendedName>
</protein>
<keyword evidence="3" id="KW-1185">Reference proteome</keyword>
<dbReference type="RefSeq" id="WP_184166791.1">
    <property type="nucleotide sequence ID" value="NZ_JACHLD010000008.1"/>
</dbReference>
<evidence type="ECO:0008006" key="4">
    <source>
        <dbReference type="Google" id="ProtNLM"/>
    </source>
</evidence>
<comment type="caution">
    <text evidence="2">The sequence shown here is derived from an EMBL/GenBank/DDBJ whole genome shotgun (WGS) entry which is preliminary data.</text>
</comment>
<reference evidence="2 3" key="1">
    <citation type="submission" date="2020-08" db="EMBL/GenBank/DDBJ databases">
        <title>Functional genomics of gut bacteria from endangered species of beetles.</title>
        <authorList>
            <person name="Carlos-Shanley C."/>
        </authorList>
    </citation>
    <scope>NUCLEOTIDE SEQUENCE [LARGE SCALE GENOMIC DNA]</scope>
    <source>
        <strain evidence="2 3">S00142</strain>
    </source>
</reference>
<sequence>MKLIKPILAFIFFLSFSIQLSAETWNEPWQKEIIKKAEYFVLGKVIKNGENGVEIEILKSFGNSKIESKNILISGFSMLRMTSSSGHGIHLDFDPNQTFYLFLVKNKDGNYDIPTPTSGFALLDEKNTVTATYRHSYHQALIPQDAYEKTYSAIWDYYKTGKYDQKIVLDFINENIDKAPAGFEENEISTFFLQHAALETAYLLDISIDFKRIQKFFVSDNFHSRVSTLQLLANSKDAFTKAFLLEFIKNAEMPNFEKVIAIKSLWNIGDIDYQKKLIALENSVSDEETGFGGNIMDPRIGTYFPTPKGAIQDLKNKK</sequence>
<feature type="chain" id="PRO_5030769458" description="DUF4369 domain-containing protein" evidence="1">
    <location>
        <begin position="23"/>
        <end position="318"/>
    </location>
</feature>
<dbReference type="AlphaFoldDB" id="A0A7W7J1P8"/>
<evidence type="ECO:0000256" key="1">
    <source>
        <dbReference type="SAM" id="SignalP"/>
    </source>
</evidence>